<dbReference type="Proteomes" id="UP001140087">
    <property type="component" value="Unassembled WGS sequence"/>
</dbReference>
<sequence length="494" mass="53702">MEEFVHSVKRAEFPLHPLDTQAAFLNIPYHFFYGNTTGAADFMPSEPLKAGFYRALQQFPILAGNLRSDGSGQTSVVVALKLLNMPEYVESTSDVTYDELRESKFHSSAWPPGLSTAGAITKAGPDRRIKLLSVHVVRLRNNSGVVVFVNMPHYVVDGTGFFTFVRLWADHCRAERRGDAALAAEARAMPLCFDRALIGRSLPEARRPLDADTEGVYTGFSPVAAWLAWLSPATRGRVLDVARFSADVVSHTFRVERAALQQLCDQVAPHLPGSHPPPVDTHVLAAAIAMTVAGAHRKCREERSAARGVLGRAWDYVSSLVAGGERVQPLHLLADVRHSLGIADQHYMGNGLLPHNRLCRAAVLEAPLGLETLAAATEVTSAIYANADAPLVASFIDLFAAHPACFTRPMVYLASHPTALVITNETGFPLYAADFGDGKPEWVCTIPAFAANFIGLLPHPDGESQITVNVTLKAPVMKHVLGDAFWRELATIVY</sequence>
<keyword evidence="2" id="KW-1185">Reference proteome</keyword>
<evidence type="ECO:0000313" key="1">
    <source>
        <dbReference type="EMBL" id="KAJ2806323.1"/>
    </source>
</evidence>
<organism evidence="1 2">
    <name type="scientific">Coemansia helicoidea</name>
    <dbReference type="NCBI Taxonomy" id="1286919"/>
    <lineage>
        <taxon>Eukaryota</taxon>
        <taxon>Fungi</taxon>
        <taxon>Fungi incertae sedis</taxon>
        <taxon>Zoopagomycota</taxon>
        <taxon>Kickxellomycotina</taxon>
        <taxon>Kickxellomycetes</taxon>
        <taxon>Kickxellales</taxon>
        <taxon>Kickxellaceae</taxon>
        <taxon>Coemansia</taxon>
    </lineage>
</organism>
<dbReference type="EMBL" id="JANBUN010000153">
    <property type="protein sequence ID" value="KAJ2806323.1"/>
    <property type="molecule type" value="Genomic_DNA"/>
</dbReference>
<protein>
    <submittedName>
        <fullName evidence="1">Uncharacterized protein</fullName>
    </submittedName>
</protein>
<gene>
    <name evidence="1" type="ORF">H4R21_000916</name>
</gene>
<reference evidence="1" key="1">
    <citation type="submission" date="2022-07" db="EMBL/GenBank/DDBJ databases">
        <title>Phylogenomic reconstructions and comparative analyses of Kickxellomycotina fungi.</title>
        <authorList>
            <person name="Reynolds N.K."/>
            <person name="Stajich J.E."/>
            <person name="Barry K."/>
            <person name="Grigoriev I.V."/>
            <person name="Crous P."/>
            <person name="Smith M.E."/>
        </authorList>
    </citation>
    <scope>NUCLEOTIDE SEQUENCE</scope>
    <source>
        <strain evidence="1">BCRC 34780</strain>
    </source>
</reference>
<comment type="caution">
    <text evidence="1">The sequence shown here is derived from an EMBL/GenBank/DDBJ whole genome shotgun (WGS) entry which is preliminary data.</text>
</comment>
<evidence type="ECO:0000313" key="2">
    <source>
        <dbReference type="Proteomes" id="UP001140087"/>
    </source>
</evidence>
<accession>A0ACC1LE49</accession>
<name>A0ACC1LE49_9FUNG</name>
<proteinExistence type="predicted"/>